<dbReference type="Pfam" id="PF00448">
    <property type="entry name" value="SRP54"/>
    <property type="match status" value="1"/>
</dbReference>
<evidence type="ECO:0000256" key="1">
    <source>
        <dbReference type="ARBA" id="ARBA00004397"/>
    </source>
</evidence>
<dbReference type="Proteomes" id="UP000245383">
    <property type="component" value="Unassembled WGS sequence"/>
</dbReference>
<dbReference type="PANTHER" id="PTHR43134">
    <property type="entry name" value="SIGNAL RECOGNITION PARTICLE RECEPTOR SUBUNIT ALPHA"/>
    <property type="match status" value="1"/>
</dbReference>
<dbReference type="GO" id="GO:0006886">
    <property type="term" value="P:intracellular protein transport"/>
    <property type="evidence" value="ECO:0007669"/>
    <property type="project" value="InterPro"/>
</dbReference>
<keyword evidence="3" id="KW-0547">Nucleotide-binding</keyword>
<dbReference type="GO" id="GO:0005047">
    <property type="term" value="F:signal recognition particle binding"/>
    <property type="evidence" value="ECO:0007669"/>
    <property type="project" value="InterPro"/>
</dbReference>
<dbReference type="GO" id="GO:0005525">
    <property type="term" value="F:GTP binding"/>
    <property type="evidence" value="ECO:0007669"/>
    <property type="project" value="UniProtKB-KW"/>
</dbReference>
<comment type="similarity">
    <text evidence="2">Belongs to the GTP-binding SRP family.</text>
</comment>
<keyword evidence="7" id="KW-0675">Receptor</keyword>
<dbReference type="PANTHER" id="PTHR43134:SF1">
    <property type="entry name" value="SIGNAL RECOGNITION PARTICLE RECEPTOR SUBUNIT ALPHA"/>
    <property type="match status" value="1"/>
</dbReference>
<dbReference type="AlphaFoldDB" id="A0A2T9YYH2"/>
<dbReference type="CDD" id="cd17876">
    <property type="entry name" value="SRalpha_C"/>
    <property type="match status" value="1"/>
</dbReference>
<dbReference type="STRING" id="133385.A0A2T9YYH2"/>
<feature type="domain" description="SRP54-type proteins GTP-binding" evidence="9">
    <location>
        <begin position="530"/>
        <end position="543"/>
    </location>
</feature>
<dbReference type="Gene3D" id="3.30.450.60">
    <property type="match status" value="1"/>
</dbReference>
<dbReference type="SUPFAM" id="SSF52540">
    <property type="entry name" value="P-loop containing nucleoside triphosphate hydrolases"/>
    <property type="match status" value="1"/>
</dbReference>
<gene>
    <name evidence="10" type="ORF">BB561_000607</name>
</gene>
<feature type="compositionally biased region" description="Polar residues" evidence="8">
    <location>
        <begin position="143"/>
        <end position="152"/>
    </location>
</feature>
<dbReference type="EMBL" id="MBFR01000013">
    <property type="protein sequence ID" value="PVU97388.1"/>
    <property type="molecule type" value="Genomic_DNA"/>
</dbReference>
<comment type="subcellular location">
    <subcellularLocation>
        <location evidence="1">Endoplasmic reticulum membrane</location>
        <topology evidence="1">Peripheral membrane protein</topology>
        <orientation evidence="1">Cytoplasmic side</orientation>
    </subcellularLocation>
</comment>
<dbReference type="InterPro" id="IPR007222">
    <property type="entry name" value="Sig_recog_particle_rcpt_asu_N"/>
</dbReference>
<protein>
    <recommendedName>
        <fullName evidence="9">SRP54-type proteins GTP-binding domain-containing protein</fullName>
    </recommendedName>
</protein>
<dbReference type="SUPFAM" id="SSF64356">
    <property type="entry name" value="SNARE-like"/>
    <property type="match status" value="1"/>
</dbReference>
<proteinExistence type="inferred from homology"/>
<dbReference type="Pfam" id="PF02881">
    <property type="entry name" value="SRP54_N"/>
    <property type="match status" value="1"/>
</dbReference>
<dbReference type="InterPro" id="IPR036225">
    <property type="entry name" value="SRP/SRP_N"/>
</dbReference>
<dbReference type="InterPro" id="IPR042101">
    <property type="entry name" value="SRP54_N_sf"/>
</dbReference>
<name>A0A2T9YYH2_9FUNG</name>
<keyword evidence="5" id="KW-0342">GTP-binding</keyword>
<keyword evidence="6" id="KW-0472">Membrane</keyword>
<dbReference type="InterPro" id="IPR011012">
    <property type="entry name" value="Longin-like_dom_sf"/>
</dbReference>
<dbReference type="OrthoDB" id="1727884at2759"/>
<accession>A0A2T9YYH2</accession>
<dbReference type="SMART" id="SM00962">
    <property type="entry name" value="SRP54"/>
    <property type="match status" value="1"/>
</dbReference>
<dbReference type="SUPFAM" id="SSF47364">
    <property type="entry name" value="Domain of the SRP/SRP receptor G-proteins"/>
    <property type="match status" value="1"/>
</dbReference>
<dbReference type="InterPro" id="IPR000897">
    <property type="entry name" value="SRP54_GTPase_dom"/>
</dbReference>
<evidence type="ECO:0000259" key="9">
    <source>
        <dbReference type="PROSITE" id="PS00300"/>
    </source>
</evidence>
<organism evidence="10 11">
    <name type="scientific">Smittium simulii</name>
    <dbReference type="NCBI Taxonomy" id="133385"/>
    <lineage>
        <taxon>Eukaryota</taxon>
        <taxon>Fungi</taxon>
        <taxon>Fungi incertae sedis</taxon>
        <taxon>Zoopagomycota</taxon>
        <taxon>Kickxellomycotina</taxon>
        <taxon>Harpellomycetes</taxon>
        <taxon>Harpellales</taxon>
        <taxon>Legeriomycetaceae</taxon>
        <taxon>Smittium</taxon>
    </lineage>
</organism>
<evidence type="ECO:0000256" key="6">
    <source>
        <dbReference type="ARBA" id="ARBA00023136"/>
    </source>
</evidence>
<evidence type="ECO:0000256" key="2">
    <source>
        <dbReference type="ARBA" id="ARBA00008531"/>
    </source>
</evidence>
<keyword evidence="11" id="KW-1185">Reference proteome</keyword>
<dbReference type="InterPro" id="IPR027417">
    <property type="entry name" value="P-loop_NTPase"/>
</dbReference>
<reference evidence="10 11" key="1">
    <citation type="journal article" date="2018" name="MBio">
        <title>Comparative Genomics Reveals the Core Gene Toolbox for the Fungus-Insect Symbiosis.</title>
        <authorList>
            <person name="Wang Y."/>
            <person name="Stata M."/>
            <person name="Wang W."/>
            <person name="Stajich J.E."/>
            <person name="White M.M."/>
            <person name="Moncalvo J.M."/>
        </authorList>
    </citation>
    <scope>NUCLEOTIDE SEQUENCE [LARGE SCALE GENOMIC DNA]</scope>
    <source>
        <strain evidence="10 11">SWE-8-4</strain>
    </source>
</reference>
<keyword evidence="4" id="KW-0256">Endoplasmic reticulum</keyword>
<evidence type="ECO:0000256" key="8">
    <source>
        <dbReference type="SAM" id="MobiDB-lite"/>
    </source>
</evidence>
<evidence type="ECO:0000256" key="7">
    <source>
        <dbReference type="ARBA" id="ARBA00023170"/>
    </source>
</evidence>
<dbReference type="InterPro" id="IPR003593">
    <property type="entry name" value="AAA+_ATPase"/>
</dbReference>
<evidence type="ECO:0000256" key="3">
    <source>
        <dbReference type="ARBA" id="ARBA00022741"/>
    </source>
</evidence>
<evidence type="ECO:0000256" key="4">
    <source>
        <dbReference type="ARBA" id="ARBA00022824"/>
    </source>
</evidence>
<dbReference type="Pfam" id="PF04086">
    <property type="entry name" value="SRP-alpha_N"/>
    <property type="match status" value="1"/>
</dbReference>
<dbReference type="InterPro" id="IPR013822">
    <property type="entry name" value="Signal_recog_particl_SRP54_hlx"/>
</dbReference>
<dbReference type="FunFam" id="3.40.50.300:FF:000188">
    <property type="entry name" value="signal recognition particle receptor subunit alpha"/>
    <property type="match status" value="1"/>
</dbReference>
<comment type="caution">
    <text evidence="10">The sequence shown here is derived from an EMBL/GenBank/DDBJ whole genome shotgun (WGS) entry which is preliminary data.</text>
</comment>
<evidence type="ECO:0000256" key="5">
    <source>
        <dbReference type="ARBA" id="ARBA00023134"/>
    </source>
</evidence>
<evidence type="ECO:0000313" key="10">
    <source>
        <dbReference type="EMBL" id="PVU97388.1"/>
    </source>
</evidence>
<sequence>MLDYFAIATRGGIILWSKSFVPMFNNPTSALIQSLIQTTKSEDEPFYYGEYQINCQTFDQLNSALEHSGDIRKKTAAEKPKAFEDTKKFQKSLEGSKRAINDLSLALTNKASVAASTSDFENVGPVRKGTQMRAFSAKKNKAKNTPDNNKQSQKGKTKRIWDDGTASKELIDDLDFSTQSALPKKEGSGLSQEPNPNLIDESSMGLRLKNGTYTLAELSQNHPDFNTATPKPDDSSSLSITGRVGSFFKNLTSGLVLTEKDLAIPISKISEHLVSKNVAAEIAKNISDSVLKELIGARIGGLQKISSLIYPAMEKTLTRILTPSTSTDVLTEINHIKTSQNRPYSIVFVGVNGVGKSTNLSKVCFWLLQNNYRVLIAACDTFRSGAVEQLRVHVNNLRALSPKKANVDIFERGYGKDSAAIAKEAITFAESNGYDIVLIDTAGRMQDNEPLMRALAKLVSVNNPDKVLFVGEALVGNEAVKQLTKFNQALVDYSSSGVKRTIDGIILSKFDTIDDKVGAALTMTFITGKPILFIGTGQTYTDLRNVKISSIVETLLKD</sequence>
<evidence type="ECO:0000313" key="11">
    <source>
        <dbReference type="Proteomes" id="UP000245383"/>
    </source>
</evidence>
<dbReference type="GO" id="GO:0005785">
    <property type="term" value="C:signal recognition particle receptor complex"/>
    <property type="evidence" value="ECO:0007669"/>
    <property type="project" value="InterPro"/>
</dbReference>
<dbReference type="Gene3D" id="3.40.50.300">
    <property type="entry name" value="P-loop containing nucleotide triphosphate hydrolases"/>
    <property type="match status" value="1"/>
</dbReference>
<feature type="region of interest" description="Disordered" evidence="8">
    <location>
        <begin position="136"/>
        <end position="162"/>
    </location>
</feature>
<dbReference type="PROSITE" id="PS00300">
    <property type="entry name" value="SRP54"/>
    <property type="match status" value="1"/>
</dbReference>
<dbReference type="Gene3D" id="1.20.120.140">
    <property type="entry name" value="Signal recognition particle SRP54, nucleotide-binding domain"/>
    <property type="match status" value="1"/>
</dbReference>
<dbReference type="GO" id="GO:0006614">
    <property type="term" value="P:SRP-dependent cotranslational protein targeting to membrane"/>
    <property type="evidence" value="ECO:0007669"/>
    <property type="project" value="InterPro"/>
</dbReference>
<dbReference type="SMART" id="SM00382">
    <property type="entry name" value="AAA"/>
    <property type="match status" value="1"/>
</dbReference>
<dbReference type="GO" id="GO:0003924">
    <property type="term" value="F:GTPase activity"/>
    <property type="evidence" value="ECO:0007669"/>
    <property type="project" value="InterPro"/>
</dbReference>